<keyword evidence="2" id="KW-0812">Transmembrane</keyword>
<dbReference type="Proteomes" id="UP001174909">
    <property type="component" value="Unassembled WGS sequence"/>
</dbReference>
<dbReference type="GO" id="GO:0016020">
    <property type="term" value="C:membrane"/>
    <property type="evidence" value="ECO:0007669"/>
    <property type="project" value="UniProtKB-SubCell"/>
</dbReference>
<feature type="non-terminal residue" evidence="12">
    <location>
        <position position="391"/>
    </location>
</feature>
<feature type="signal peptide" evidence="10">
    <location>
        <begin position="1"/>
        <end position="23"/>
    </location>
</feature>
<evidence type="ECO:0000313" key="12">
    <source>
        <dbReference type="EMBL" id="CAI8006507.1"/>
    </source>
</evidence>
<feature type="domain" description="SRCR" evidence="11">
    <location>
        <begin position="163"/>
        <end position="270"/>
    </location>
</feature>
<feature type="domain" description="SRCR" evidence="11">
    <location>
        <begin position="42"/>
        <end position="151"/>
    </location>
</feature>
<dbReference type="GO" id="GO:0004720">
    <property type="term" value="F:protein-lysine 6-oxidase activity"/>
    <property type="evidence" value="ECO:0007669"/>
    <property type="project" value="TreeGrafter"/>
</dbReference>
<comment type="caution">
    <text evidence="12">The sequence shown here is derived from an EMBL/GenBank/DDBJ whole genome shotgun (WGS) entry which is preliminary data.</text>
</comment>
<evidence type="ECO:0000256" key="10">
    <source>
        <dbReference type="SAM" id="SignalP"/>
    </source>
</evidence>
<evidence type="ECO:0000256" key="8">
    <source>
        <dbReference type="ARBA" id="ARBA00023180"/>
    </source>
</evidence>
<dbReference type="GO" id="GO:0030199">
    <property type="term" value="P:collagen fibril organization"/>
    <property type="evidence" value="ECO:0007669"/>
    <property type="project" value="TreeGrafter"/>
</dbReference>
<dbReference type="PANTHER" id="PTHR45817">
    <property type="entry name" value="LYSYL OXIDASE-LIKE-RELATED"/>
    <property type="match status" value="1"/>
</dbReference>
<proteinExistence type="predicted"/>
<keyword evidence="5" id="KW-1133">Transmembrane helix</keyword>
<dbReference type="InterPro" id="IPR050912">
    <property type="entry name" value="LOX-like_protein"/>
</dbReference>
<evidence type="ECO:0000313" key="13">
    <source>
        <dbReference type="Proteomes" id="UP001174909"/>
    </source>
</evidence>
<reference evidence="12" key="1">
    <citation type="submission" date="2023-03" db="EMBL/GenBank/DDBJ databases">
        <authorList>
            <person name="Steffen K."/>
            <person name="Cardenas P."/>
        </authorList>
    </citation>
    <scope>NUCLEOTIDE SEQUENCE</scope>
</reference>
<keyword evidence="12" id="KW-0675">Receptor</keyword>
<protein>
    <submittedName>
        <fullName evidence="12">Scavenger receptor cysteine-rich domain superfamily protein</fullName>
    </submittedName>
</protein>
<comment type="subcellular location">
    <subcellularLocation>
        <location evidence="1">Membrane</location>
        <topology evidence="1">Single-pass membrane protein</topology>
    </subcellularLocation>
</comment>
<evidence type="ECO:0000256" key="7">
    <source>
        <dbReference type="ARBA" id="ARBA00023157"/>
    </source>
</evidence>
<feature type="disulfide bond" evidence="9">
    <location>
        <begin position="238"/>
        <end position="248"/>
    </location>
</feature>
<keyword evidence="4" id="KW-0677">Repeat</keyword>
<dbReference type="AlphaFoldDB" id="A0AA35WAV3"/>
<dbReference type="SUPFAM" id="SSF56487">
    <property type="entry name" value="SRCR-like"/>
    <property type="match status" value="3"/>
</dbReference>
<evidence type="ECO:0000256" key="3">
    <source>
        <dbReference type="ARBA" id="ARBA00022729"/>
    </source>
</evidence>
<feature type="chain" id="PRO_5041387954" evidence="10">
    <location>
        <begin position="24"/>
        <end position="391"/>
    </location>
</feature>
<keyword evidence="7 9" id="KW-1015">Disulfide bond</keyword>
<feature type="domain" description="SRCR" evidence="11">
    <location>
        <begin position="281"/>
        <end position="386"/>
    </location>
</feature>
<dbReference type="PANTHER" id="PTHR45817:SF4">
    <property type="entry name" value="LYSYL OXIDASE-LIKE-RELATED"/>
    <property type="match status" value="1"/>
</dbReference>
<evidence type="ECO:0000259" key="11">
    <source>
        <dbReference type="PROSITE" id="PS50287"/>
    </source>
</evidence>
<dbReference type="InterPro" id="IPR001190">
    <property type="entry name" value="SRCR"/>
</dbReference>
<dbReference type="InterPro" id="IPR036772">
    <property type="entry name" value="SRCR-like_dom_sf"/>
</dbReference>
<sequence length="391" mass="41266">MRRELILLYVSLLLLASGGIIRADVGESGEGPLAPACTEYDVRLAEGNNGYMGMVEACYTPPGANSSLWGPICVTSFNYWTVIHAKTICTQLGLPSKDAVAISYENVTGPYSYGLVWCSSSNPPSSLHGCDAEDIAPTCNLVKRAGGVICHVPENNTCETGAVRQVNGTKLAGRVEVCFNGLWGTVCEFEHWSSLEASVVCRQIGLGSDSSIPIGVTTDTMFGAGPSTQPILISNVVCSGNESKITECSHSDVNSVGVCLHEDDVGVICEAPPGSCRDGDIRVQGGTVGTVDSVSGNIEVCYTGLWGTVCASDWTNENAQVACRQLGYAEVETTELRPLQPGDFHLQSLLSGVNCSGSEKRLADCHHDGVDLADTTGCGRAFVRCLKQIPT</sequence>
<evidence type="ECO:0000256" key="6">
    <source>
        <dbReference type="ARBA" id="ARBA00023136"/>
    </source>
</evidence>
<dbReference type="Gene3D" id="3.10.250.10">
    <property type="entry name" value="SRCR-like domain"/>
    <property type="match status" value="3"/>
</dbReference>
<dbReference type="PRINTS" id="PR00258">
    <property type="entry name" value="SPERACTRCPTR"/>
</dbReference>
<dbReference type="FunFam" id="3.10.250.10:FF:000001">
    <property type="entry name" value="Lysyl oxidase 4 isoform X1"/>
    <property type="match status" value="1"/>
</dbReference>
<feature type="disulfide bond" evidence="9">
    <location>
        <begin position="89"/>
        <end position="150"/>
    </location>
</feature>
<evidence type="ECO:0000256" key="4">
    <source>
        <dbReference type="ARBA" id="ARBA00022737"/>
    </source>
</evidence>
<organism evidence="12 13">
    <name type="scientific">Geodia barretti</name>
    <name type="common">Barrett's horny sponge</name>
    <dbReference type="NCBI Taxonomy" id="519541"/>
    <lineage>
        <taxon>Eukaryota</taxon>
        <taxon>Metazoa</taxon>
        <taxon>Porifera</taxon>
        <taxon>Demospongiae</taxon>
        <taxon>Heteroscleromorpha</taxon>
        <taxon>Tetractinellida</taxon>
        <taxon>Astrophorina</taxon>
        <taxon>Geodiidae</taxon>
        <taxon>Geodia</taxon>
    </lineage>
</organism>
<dbReference type="SMART" id="SM00202">
    <property type="entry name" value="SR"/>
    <property type="match status" value="3"/>
</dbReference>
<feature type="disulfide bond" evidence="9">
    <location>
        <begin position="355"/>
        <end position="365"/>
    </location>
</feature>
<keyword evidence="3 10" id="KW-0732">Signal</keyword>
<dbReference type="EMBL" id="CASHTH010000690">
    <property type="protein sequence ID" value="CAI8006507.1"/>
    <property type="molecule type" value="Genomic_DNA"/>
</dbReference>
<dbReference type="Pfam" id="PF00530">
    <property type="entry name" value="SRCR"/>
    <property type="match status" value="2"/>
</dbReference>
<keyword evidence="8" id="KW-0325">Glycoprotein</keyword>
<keyword evidence="6" id="KW-0472">Membrane</keyword>
<name>A0AA35WAV3_GEOBA</name>
<dbReference type="FunFam" id="3.10.250.10:FF:000016">
    <property type="entry name" value="Scavenger receptor cysteine-rich protein type 12"/>
    <property type="match status" value="1"/>
</dbReference>
<accession>A0AA35WAV3</accession>
<evidence type="ECO:0000256" key="1">
    <source>
        <dbReference type="ARBA" id="ARBA00004167"/>
    </source>
</evidence>
<comment type="caution">
    <text evidence="9">Lacks conserved residue(s) required for the propagation of feature annotation.</text>
</comment>
<dbReference type="PROSITE" id="PS50287">
    <property type="entry name" value="SRCR_2"/>
    <property type="match status" value="3"/>
</dbReference>
<evidence type="ECO:0000256" key="2">
    <source>
        <dbReference type="ARBA" id="ARBA00022692"/>
    </source>
</evidence>
<dbReference type="GO" id="GO:0005615">
    <property type="term" value="C:extracellular space"/>
    <property type="evidence" value="ECO:0007669"/>
    <property type="project" value="TreeGrafter"/>
</dbReference>
<gene>
    <name evidence="12" type="ORF">GBAR_LOCUS4749</name>
</gene>
<evidence type="ECO:0000256" key="5">
    <source>
        <dbReference type="ARBA" id="ARBA00022989"/>
    </source>
</evidence>
<evidence type="ECO:0000256" key="9">
    <source>
        <dbReference type="PROSITE-ProRule" id="PRU00196"/>
    </source>
</evidence>
<keyword evidence="13" id="KW-1185">Reference proteome</keyword>